<dbReference type="Proteomes" id="UP000505210">
    <property type="component" value="Chromosome"/>
</dbReference>
<dbReference type="RefSeq" id="WP_172358176.1">
    <property type="nucleotide sequence ID" value="NZ_CP053661.1"/>
</dbReference>
<organism evidence="1 2">
    <name type="scientific">Thermoleptolyngbya sichuanensis A183</name>
    <dbReference type="NCBI Taxonomy" id="2737172"/>
    <lineage>
        <taxon>Bacteria</taxon>
        <taxon>Bacillati</taxon>
        <taxon>Cyanobacteriota</taxon>
        <taxon>Cyanophyceae</taxon>
        <taxon>Oculatellales</taxon>
        <taxon>Oculatellaceae</taxon>
        <taxon>Thermoleptolyngbya</taxon>
        <taxon>Thermoleptolyngbya sichuanensis</taxon>
    </lineage>
</organism>
<dbReference type="AlphaFoldDB" id="A0A6M8BP84"/>
<name>A0A6M8BP84_9CYAN</name>
<reference evidence="1 2" key="1">
    <citation type="submission" date="2020-05" db="EMBL/GenBank/DDBJ databases">
        <title>Complete genome sequence of of a novel Thermoleptolyngbya strain isolated from hot springs of Ganzi, Sichuan China.</title>
        <authorList>
            <person name="Tang J."/>
            <person name="Daroch M."/>
            <person name="Li L."/>
            <person name="Waleron K."/>
            <person name="Waleron M."/>
            <person name="Waleron M."/>
        </authorList>
    </citation>
    <scope>NUCLEOTIDE SEQUENCE [LARGE SCALE GENOMIC DNA]</scope>
    <source>
        <strain evidence="1 2">PKUAC-SCTA183</strain>
    </source>
</reference>
<evidence type="ECO:0000313" key="1">
    <source>
        <dbReference type="EMBL" id="QKD84115.1"/>
    </source>
</evidence>
<gene>
    <name evidence="1" type="ORF">HPC62_19775</name>
</gene>
<dbReference type="KEGG" id="theu:HPC62_19775"/>
<dbReference type="EMBL" id="CP053661">
    <property type="protein sequence ID" value="QKD84115.1"/>
    <property type="molecule type" value="Genomic_DNA"/>
</dbReference>
<keyword evidence="2" id="KW-1185">Reference proteome</keyword>
<accession>A0A6M8BP84</accession>
<proteinExistence type="predicted"/>
<sequence>MNGGEIDRIPVNQLMQRYGLVKSAVYKRLNDLGIDPQKVGNKSFVNAEQLRLLDDLHQFIKSGGTMPEFLESRGIQPAQNSSSGDSSGLSNIQPDVINLVSAIAAQFANRLQPPQDPLAYYQKLEDAARNGWLMRTSEIADLLDLSISEMQYYGDRFSEAGFTFTKSGYRAGGETAWKVSKERS</sequence>
<evidence type="ECO:0000313" key="2">
    <source>
        <dbReference type="Proteomes" id="UP000505210"/>
    </source>
</evidence>
<protein>
    <submittedName>
        <fullName evidence="1">Uncharacterized protein</fullName>
    </submittedName>
</protein>